<dbReference type="Proteomes" id="UP000265618">
    <property type="component" value="Unassembled WGS sequence"/>
</dbReference>
<proteinExistence type="predicted"/>
<evidence type="ECO:0000313" key="3">
    <source>
        <dbReference type="Proteomes" id="UP000265618"/>
    </source>
</evidence>
<dbReference type="SUPFAM" id="SSF48452">
    <property type="entry name" value="TPR-like"/>
    <property type="match status" value="1"/>
</dbReference>
<comment type="caution">
    <text evidence="2">The sequence shown here is derived from an EMBL/GenBank/DDBJ whole genome shotgun (WGS) entry which is preliminary data.</text>
</comment>
<dbReference type="SUPFAM" id="SSF82199">
    <property type="entry name" value="SET domain"/>
    <property type="match status" value="1"/>
</dbReference>
<feature type="non-terminal residue" evidence="2">
    <location>
        <position position="1"/>
    </location>
</feature>
<dbReference type="Gene3D" id="2.170.270.10">
    <property type="entry name" value="SET domain"/>
    <property type="match status" value="1"/>
</dbReference>
<keyword evidence="3" id="KW-1185">Reference proteome</keyword>
<sequence>MTEAQRHKEQADNLFRAKQFTEAATLYTTVCTLLANEESASDPLLVVKAFSNLAACQLELCQNESVCETVSQSLSALSSVPDSVDTSGLRYKLHLRHARALVALGRKLSAVSVFQSALEAKPSTKTQHERERLMESTLDEIIASGLLETPSEAQLELTLPRLNRHLPSGAPVRVVMEEGKGRSLVATAAIEAGATIADCPASKVQYGGQCTWCLGMVGDSVVKCDCGNHHCASCAKATLPQRVHKLECGVIHCAENMQGTCYTGLEFRALVRIWALKSVSSALLSPSQTGLLASLLPVCSSTLRQEDRDRATLLRQCVREAHPRDSRLHLTEAGAVQLALATSAAEFVNGRKHVTCPLVSLCNHSCRPLAEMTVDGLHVRLRAMQSIAPGQHITISYVQDVTAPERNDILNRLWGFTCTCPSCAAFEEFRQGAFGDALSHEARMEALLGLCNTCDYWCGGPLAPMGLYLGGPGRWVPICDPEVPWMCLKCGRQERMVPTPAPHESHPECLPYIEALGNRVDERSLKSLEYWWAGRRDLDILKEDRVRLADIFQKMKETRRNTRGRR</sequence>
<feature type="domain" description="SET" evidence="1">
    <location>
        <begin position="170"/>
        <end position="398"/>
    </location>
</feature>
<dbReference type="Gene3D" id="6.10.140.2220">
    <property type="match status" value="1"/>
</dbReference>
<evidence type="ECO:0000313" key="2">
    <source>
        <dbReference type="EMBL" id="GCA62917.1"/>
    </source>
</evidence>
<dbReference type="Pfam" id="PF00856">
    <property type="entry name" value="SET"/>
    <property type="match status" value="1"/>
</dbReference>
<dbReference type="InterPro" id="IPR050869">
    <property type="entry name" value="H3K4_H4K5_MeTrfase"/>
</dbReference>
<gene>
    <name evidence="2" type="ORF">KIPB_006611</name>
</gene>
<dbReference type="EMBL" id="BDIP01001722">
    <property type="protein sequence ID" value="GCA62917.1"/>
    <property type="molecule type" value="Genomic_DNA"/>
</dbReference>
<evidence type="ECO:0000259" key="1">
    <source>
        <dbReference type="PROSITE" id="PS50280"/>
    </source>
</evidence>
<dbReference type="InterPro" id="IPR011990">
    <property type="entry name" value="TPR-like_helical_dom_sf"/>
</dbReference>
<dbReference type="OrthoDB" id="5945798at2759"/>
<name>A0A391NMG1_9EUKA</name>
<reference evidence="2 3" key="1">
    <citation type="journal article" date="2018" name="PLoS ONE">
        <title>The draft genome of Kipferlia bialata reveals reductive genome evolution in fornicate parasites.</title>
        <authorList>
            <person name="Tanifuji G."/>
            <person name="Takabayashi S."/>
            <person name="Kume K."/>
            <person name="Takagi M."/>
            <person name="Nakayama T."/>
            <person name="Kamikawa R."/>
            <person name="Inagaki Y."/>
            <person name="Hashimoto T."/>
        </authorList>
    </citation>
    <scope>NUCLEOTIDE SEQUENCE [LARGE SCALE GENOMIC DNA]</scope>
    <source>
        <strain evidence="2">NY0173</strain>
    </source>
</reference>
<protein>
    <recommendedName>
        <fullName evidence="1">SET domain-containing protein</fullName>
    </recommendedName>
</protein>
<dbReference type="PANTHER" id="PTHR12197">
    <property type="entry name" value="HISTONE-LYSINE N-METHYLTRANSFERASE SMYD"/>
    <property type="match status" value="1"/>
</dbReference>
<accession>A0A391NMG1</accession>
<dbReference type="CDD" id="cd20071">
    <property type="entry name" value="SET_SMYD"/>
    <property type="match status" value="1"/>
</dbReference>
<dbReference type="PROSITE" id="PS50280">
    <property type="entry name" value="SET"/>
    <property type="match status" value="1"/>
</dbReference>
<dbReference type="GO" id="GO:0005634">
    <property type="term" value="C:nucleus"/>
    <property type="evidence" value="ECO:0007669"/>
    <property type="project" value="TreeGrafter"/>
</dbReference>
<dbReference type="Gene3D" id="1.10.220.160">
    <property type="match status" value="1"/>
</dbReference>
<dbReference type="PANTHER" id="PTHR12197:SF251">
    <property type="entry name" value="EG:BACR7C10.4 PROTEIN"/>
    <property type="match status" value="1"/>
</dbReference>
<organism evidence="2 3">
    <name type="scientific">Kipferlia bialata</name>
    <dbReference type="NCBI Taxonomy" id="797122"/>
    <lineage>
        <taxon>Eukaryota</taxon>
        <taxon>Metamonada</taxon>
        <taxon>Carpediemonas-like organisms</taxon>
        <taxon>Kipferlia</taxon>
    </lineage>
</organism>
<dbReference type="InterPro" id="IPR001214">
    <property type="entry name" value="SET_dom"/>
</dbReference>
<dbReference type="AlphaFoldDB" id="A0A391NMG1"/>
<dbReference type="Gene3D" id="1.25.40.10">
    <property type="entry name" value="Tetratricopeptide repeat domain"/>
    <property type="match status" value="1"/>
</dbReference>
<dbReference type="InterPro" id="IPR046341">
    <property type="entry name" value="SET_dom_sf"/>
</dbReference>